<dbReference type="PROSITE" id="PS50110">
    <property type="entry name" value="RESPONSE_REGULATORY"/>
    <property type="match status" value="1"/>
</dbReference>
<dbReference type="SMART" id="SM00448">
    <property type="entry name" value="REC"/>
    <property type="match status" value="1"/>
</dbReference>
<dbReference type="Gene3D" id="3.40.50.2300">
    <property type="match status" value="1"/>
</dbReference>
<dbReference type="InterPro" id="IPR039420">
    <property type="entry name" value="WalR-like"/>
</dbReference>
<keyword evidence="2" id="KW-0597">Phosphoprotein</keyword>
<feature type="domain" description="Response regulatory" evidence="3">
    <location>
        <begin position="4"/>
        <end position="118"/>
    </location>
</feature>
<name>A0ABV7JZ14_9ALTE</name>
<comment type="caution">
    <text evidence="4">The sequence shown here is derived from an EMBL/GenBank/DDBJ whole genome shotgun (WGS) entry which is preliminary data.</text>
</comment>
<dbReference type="Gene3D" id="1.10.10.60">
    <property type="entry name" value="Homeodomain-like"/>
    <property type="match status" value="1"/>
</dbReference>
<dbReference type="Pfam" id="PF00072">
    <property type="entry name" value="Response_reg"/>
    <property type="match status" value="1"/>
</dbReference>
<evidence type="ECO:0000256" key="2">
    <source>
        <dbReference type="PROSITE-ProRule" id="PRU00169"/>
    </source>
</evidence>
<dbReference type="PANTHER" id="PTHR48111:SF56">
    <property type="entry name" value="TETRATHIONATE RESPONSE REGULATORY PROTEIN TTRR"/>
    <property type="match status" value="1"/>
</dbReference>
<feature type="modified residue" description="4-aspartylphosphate" evidence="2">
    <location>
        <position position="53"/>
    </location>
</feature>
<dbReference type="InterPro" id="IPR009057">
    <property type="entry name" value="Homeodomain-like_sf"/>
</dbReference>
<reference evidence="5" key="1">
    <citation type="journal article" date="2019" name="Int. J. Syst. Evol. Microbiol.">
        <title>The Global Catalogue of Microorganisms (GCM) 10K type strain sequencing project: providing services to taxonomists for standard genome sequencing and annotation.</title>
        <authorList>
            <consortium name="The Broad Institute Genomics Platform"/>
            <consortium name="The Broad Institute Genome Sequencing Center for Infectious Disease"/>
            <person name="Wu L."/>
            <person name="Ma J."/>
        </authorList>
    </citation>
    <scope>NUCLEOTIDE SEQUENCE [LARGE SCALE GENOMIC DNA]</scope>
    <source>
        <strain evidence="5">KCTC 52449</strain>
    </source>
</reference>
<dbReference type="InterPro" id="IPR001789">
    <property type="entry name" value="Sig_transdc_resp-reg_receiver"/>
</dbReference>
<evidence type="ECO:0000313" key="4">
    <source>
        <dbReference type="EMBL" id="MFC3202277.1"/>
    </source>
</evidence>
<keyword evidence="1" id="KW-0238">DNA-binding</keyword>
<dbReference type="Proteomes" id="UP001595477">
    <property type="component" value="Unassembled WGS sequence"/>
</dbReference>
<dbReference type="PRINTS" id="PR01590">
    <property type="entry name" value="HTHFIS"/>
</dbReference>
<proteinExistence type="predicted"/>
<gene>
    <name evidence="4" type="ORF">ACFOEW_10655</name>
</gene>
<dbReference type="InterPro" id="IPR011006">
    <property type="entry name" value="CheY-like_superfamily"/>
</dbReference>
<dbReference type="SUPFAM" id="SSF46689">
    <property type="entry name" value="Homeodomain-like"/>
    <property type="match status" value="1"/>
</dbReference>
<dbReference type="InterPro" id="IPR002197">
    <property type="entry name" value="HTH_Fis"/>
</dbReference>
<evidence type="ECO:0000256" key="1">
    <source>
        <dbReference type="ARBA" id="ARBA00023125"/>
    </source>
</evidence>
<evidence type="ECO:0000313" key="5">
    <source>
        <dbReference type="Proteomes" id="UP001595477"/>
    </source>
</evidence>
<dbReference type="RefSeq" id="WP_123323250.1">
    <property type="nucleotide sequence ID" value="NZ_JBHRSX010000021.1"/>
</dbReference>
<dbReference type="SUPFAM" id="SSF52172">
    <property type="entry name" value="CheY-like"/>
    <property type="match status" value="1"/>
</dbReference>
<dbReference type="Pfam" id="PF02954">
    <property type="entry name" value="HTH_8"/>
    <property type="match status" value="1"/>
</dbReference>
<protein>
    <submittedName>
        <fullName evidence="4">Response regulator transcription factor</fullName>
    </submittedName>
</protein>
<evidence type="ECO:0000259" key="3">
    <source>
        <dbReference type="PROSITE" id="PS50110"/>
    </source>
</evidence>
<dbReference type="EMBL" id="JBHRSX010000021">
    <property type="protein sequence ID" value="MFC3202277.1"/>
    <property type="molecule type" value="Genomic_DNA"/>
</dbReference>
<keyword evidence="5" id="KW-1185">Reference proteome</keyword>
<dbReference type="PANTHER" id="PTHR48111">
    <property type="entry name" value="REGULATOR OF RPOS"/>
    <property type="match status" value="1"/>
</dbReference>
<sequence>MTKPLLIIDDDTRLTAVLERRFTATGNYSVTTFDRASSALAAPAQPCYAILLDMMIDDELGLEYISALKDRYQPQHLIIMTGYASIATTVTAMKRGATDYLAKPASFNELISKLEGQPATAAVEHKPLTAAQAEWEHIQRILTEHDGNISRTAEALGMHRRSLQRKLQKHSPTKK</sequence>
<accession>A0ABV7JZ14</accession>
<organism evidence="4 5">
    <name type="scientific">Alteromonas oceani</name>
    <dbReference type="NCBI Taxonomy" id="2071609"/>
    <lineage>
        <taxon>Bacteria</taxon>
        <taxon>Pseudomonadati</taxon>
        <taxon>Pseudomonadota</taxon>
        <taxon>Gammaproteobacteria</taxon>
        <taxon>Alteromonadales</taxon>
        <taxon>Alteromonadaceae</taxon>
        <taxon>Alteromonas/Salinimonas group</taxon>
        <taxon>Alteromonas</taxon>
    </lineage>
</organism>